<dbReference type="EMBL" id="AGNL01041310">
    <property type="protein sequence ID" value="EJK51634.1"/>
    <property type="molecule type" value="Genomic_DNA"/>
</dbReference>
<sequence>MKLVDLLAAAEVPHLCPPRQLARRTLLGCCWISLLMPVGRVLPVWTVWVVVLQTRGPSPPEKSKGLPTVSDKVKEDSVLLITPHFRLREKG</sequence>
<gene>
    <name evidence="1" type="ORF">THAOC_29175</name>
</gene>
<accession>K0RH79</accession>
<name>K0RH79_THAOC</name>
<evidence type="ECO:0000313" key="2">
    <source>
        <dbReference type="Proteomes" id="UP000266841"/>
    </source>
</evidence>
<proteinExistence type="predicted"/>
<dbReference type="Proteomes" id="UP000266841">
    <property type="component" value="Unassembled WGS sequence"/>
</dbReference>
<dbReference type="AlphaFoldDB" id="K0RH79"/>
<protein>
    <submittedName>
        <fullName evidence="1">Uncharacterized protein</fullName>
    </submittedName>
</protein>
<organism evidence="1 2">
    <name type="scientific">Thalassiosira oceanica</name>
    <name type="common">Marine diatom</name>
    <dbReference type="NCBI Taxonomy" id="159749"/>
    <lineage>
        <taxon>Eukaryota</taxon>
        <taxon>Sar</taxon>
        <taxon>Stramenopiles</taxon>
        <taxon>Ochrophyta</taxon>
        <taxon>Bacillariophyta</taxon>
        <taxon>Coscinodiscophyceae</taxon>
        <taxon>Thalassiosirophycidae</taxon>
        <taxon>Thalassiosirales</taxon>
        <taxon>Thalassiosiraceae</taxon>
        <taxon>Thalassiosira</taxon>
    </lineage>
</organism>
<comment type="caution">
    <text evidence="1">The sequence shown here is derived from an EMBL/GenBank/DDBJ whole genome shotgun (WGS) entry which is preliminary data.</text>
</comment>
<reference evidence="1 2" key="1">
    <citation type="journal article" date="2012" name="Genome Biol.">
        <title>Genome and low-iron response of an oceanic diatom adapted to chronic iron limitation.</title>
        <authorList>
            <person name="Lommer M."/>
            <person name="Specht M."/>
            <person name="Roy A.S."/>
            <person name="Kraemer L."/>
            <person name="Andreson R."/>
            <person name="Gutowska M.A."/>
            <person name="Wolf J."/>
            <person name="Bergner S.V."/>
            <person name="Schilhabel M.B."/>
            <person name="Klostermeier U.C."/>
            <person name="Beiko R.G."/>
            <person name="Rosenstiel P."/>
            <person name="Hippler M."/>
            <person name="Laroche J."/>
        </authorList>
    </citation>
    <scope>NUCLEOTIDE SEQUENCE [LARGE SCALE GENOMIC DNA]</scope>
    <source>
        <strain evidence="1 2">CCMP1005</strain>
    </source>
</reference>
<keyword evidence="2" id="KW-1185">Reference proteome</keyword>
<evidence type="ECO:0000313" key="1">
    <source>
        <dbReference type="EMBL" id="EJK51634.1"/>
    </source>
</evidence>